<feature type="region of interest" description="Disordered" evidence="1">
    <location>
        <begin position="1"/>
        <end position="28"/>
    </location>
</feature>
<dbReference type="AlphaFoldDB" id="A0A382THY6"/>
<dbReference type="EMBL" id="UINC01136769">
    <property type="protein sequence ID" value="SVD21729.1"/>
    <property type="molecule type" value="Genomic_DNA"/>
</dbReference>
<protein>
    <submittedName>
        <fullName evidence="2">Uncharacterized protein</fullName>
    </submittedName>
</protein>
<evidence type="ECO:0000313" key="2">
    <source>
        <dbReference type="EMBL" id="SVD21729.1"/>
    </source>
</evidence>
<sequence length="67" mass="7714">KTLHGEAPANETINNPSPNPNNVKPKHKKKKVEIFGLKFKGLSELHETLGIFFKDKNMFKCYLLLYN</sequence>
<accession>A0A382THY6</accession>
<reference evidence="2" key="1">
    <citation type="submission" date="2018-05" db="EMBL/GenBank/DDBJ databases">
        <authorList>
            <person name="Lanie J.A."/>
            <person name="Ng W.-L."/>
            <person name="Kazmierczak K.M."/>
            <person name="Andrzejewski T.M."/>
            <person name="Davidsen T.M."/>
            <person name="Wayne K.J."/>
            <person name="Tettelin H."/>
            <person name="Glass J.I."/>
            <person name="Rusch D."/>
            <person name="Podicherti R."/>
            <person name="Tsui H.-C.T."/>
            <person name="Winkler M.E."/>
        </authorList>
    </citation>
    <scope>NUCLEOTIDE SEQUENCE</scope>
</reference>
<gene>
    <name evidence="2" type="ORF">METZ01_LOCUS374583</name>
</gene>
<organism evidence="2">
    <name type="scientific">marine metagenome</name>
    <dbReference type="NCBI Taxonomy" id="408172"/>
    <lineage>
        <taxon>unclassified sequences</taxon>
        <taxon>metagenomes</taxon>
        <taxon>ecological metagenomes</taxon>
    </lineage>
</organism>
<proteinExistence type="predicted"/>
<evidence type="ECO:0000256" key="1">
    <source>
        <dbReference type="SAM" id="MobiDB-lite"/>
    </source>
</evidence>
<feature type="non-terminal residue" evidence="2">
    <location>
        <position position="1"/>
    </location>
</feature>
<name>A0A382THY6_9ZZZZ</name>
<feature type="compositionally biased region" description="Low complexity" evidence="1">
    <location>
        <begin position="14"/>
        <end position="23"/>
    </location>
</feature>